<evidence type="ECO:0000313" key="2">
    <source>
        <dbReference type="EMBL" id="KAF4501838.1"/>
    </source>
</evidence>
<keyword evidence="3" id="KW-1185">Reference proteome</keyword>
<comment type="similarity">
    <text evidence="1">Belongs to the polyketide transferase af380 family.</text>
</comment>
<reference evidence="2" key="1">
    <citation type="submission" date="2020-01" db="EMBL/GenBank/DDBJ databases">
        <title>Identification and distribution of gene clusters putatively required for synthesis of sphingolipid metabolism inhibitors in phylogenetically diverse species of the filamentous fungus Fusarium.</title>
        <authorList>
            <person name="Kim H.-S."/>
            <person name="Busman M."/>
            <person name="Brown D.W."/>
            <person name="Divon H."/>
            <person name="Uhlig S."/>
            <person name="Proctor R.H."/>
        </authorList>
    </citation>
    <scope>NUCLEOTIDE SEQUENCE</scope>
    <source>
        <strain evidence="2">NRRL 31653</strain>
    </source>
</reference>
<evidence type="ECO:0000256" key="1">
    <source>
        <dbReference type="ARBA" id="ARBA00029464"/>
    </source>
</evidence>
<dbReference type="AlphaFoldDB" id="A0A9P5BHI6"/>
<dbReference type="Gene3D" id="3.40.50.1820">
    <property type="entry name" value="alpha/beta hydrolase"/>
    <property type="match status" value="1"/>
</dbReference>
<dbReference type="SUPFAM" id="SSF53474">
    <property type="entry name" value="alpha/beta-Hydrolases"/>
    <property type="match status" value="1"/>
</dbReference>
<name>A0A9P5BHI6_9HYPO</name>
<dbReference type="PANTHER" id="PTHR47751">
    <property type="entry name" value="SUPERFAMILY HYDROLASE, PUTATIVE (AFU_ORTHOLOGUE AFUA_2G16580)-RELATED"/>
    <property type="match status" value="1"/>
</dbReference>
<sequence length="188" mass="20212">MSGGNVVEAEALNNNIAAVIPQVPFLSGDGLSRASRQPPATLIMERGNAVATGKPTMIPTYPELRNGAVHDNPGAVLAGPSAAKFIEEMVRRGYSWAEAATAQSVANCSLSEPLAYIHRISPTSLLTIVADNDTITDTRSQFEAFEKALQPKKLLIMKGEDHFSVYFGEAFEKNVGGQIDFLKETFSI</sequence>
<dbReference type="EMBL" id="LUFC02000108">
    <property type="protein sequence ID" value="KAF4501838.1"/>
    <property type="molecule type" value="Genomic_DNA"/>
</dbReference>
<comment type="caution">
    <text evidence="2">The sequence shown here is derived from an EMBL/GenBank/DDBJ whole genome shotgun (WGS) entry which is preliminary data.</text>
</comment>
<protein>
    <submittedName>
        <fullName evidence="2">KDa in trax-fino intergenic region</fullName>
    </submittedName>
</protein>
<dbReference type="Proteomes" id="UP000737391">
    <property type="component" value="Unassembled WGS sequence"/>
</dbReference>
<dbReference type="InterPro" id="IPR029058">
    <property type="entry name" value="AB_hydrolase_fold"/>
</dbReference>
<dbReference type="PANTHER" id="PTHR47751:SF2">
    <property type="entry name" value="DLTD N-TERMINAL DOMAIN PROTEIN (AFU_ORTHOLOGUE AFUA_8G00380)-RELATED"/>
    <property type="match status" value="1"/>
</dbReference>
<dbReference type="OrthoDB" id="2498029at2759"/>
<dbReference type="InterPro" id="IPR051411">
    <property type="entry name" value="Polyketide_trans_af380"/>
</dbReference>
<evidence type="ECO:0000313" key="3">
    <source>
        <dbReference type="Proteomes" id="UP000737391"/>
    </source>
</evidence>
<organism evidence="2 3">
    <name type="scientific">Fusarium agapanthi</name>
    <dbReference type="NCBI Taxonomy" id="1803897"/>
    <lineage>
        <taxon>Eukaryota</taxon>
        <taxon>Fungi</taxon>
        <taxon>Dikarya</taxon>
        <taxon>Ascomycota</taxon>
        <taxon>Pezizomycotina</taxon>
        <taxon>Sordariomycetes</taxon>
        <taxon>Hypocreomycetidae</taxon>
        <taxon>Hypocreales</taxon>
        <taxon>Nectriaceae</taxon>
        <taxon>Fusarium</taxon>
        <taxon>Fusarium fujikuroi species complex</taxon>
    </lineage>
</organism>
<gene>
    <name evidence="2" type="ORF">FAGAP_1982</name>
</gene>
<accession>A0A9P5BHI6</accession>
<proteinExistence type="inferred from homology"/>